<feature type="compositionally biased region" description="Polar residues" evidence="1">
    <location>
        <begin position="29"/>
        <end position="58"/>
    </location>
</feature>
<sequence>MADSDAVVEESPATPFSGVTGDLNPRTPVVQTPSQLPTRRSPRYTTPMSQRSSRQNTPAAPVIPPNVEQTIDEDDVDDIGDGVDAEETFPHWVEYLDGVFDDDEIGSAFAASEDNTYLNWELEEIPAANDTVFPDTDDGSFPQENKIVGIRAPKASLSALYASNSSRRAITNWSATLEMNCALAVAIGVEKKKASATPPPTLTRPGTPNVVCLSTINPNVNGGSHSTGSPQRENGAATAPAAHWRHQQSGQHERE</sequence>
<feature type="compositionally biased region" description="Polar residues" evidence="1">
    <location>
        <begin position="216"/>
        <end position="232"/>
    </location>
</feature>
<evidence type="ECO:0000313" key="2">
    <source>
        <dbReference type="EMBL" id="KAE8992844.1"/>
    </source>
</evidence>
<dbReference type="AlphaFoldDB" id="A0A6A3JL62"/>
<evidence type="ECO:0000256" key="1">
    <source>
        <dbReference type="SAM" id="MobiDB-lite"/>
    </source>
</evidence>
<name>A0A6A3JL62_9STRA</name>
<dbReference type="Proteomes" id="UP000460718">
    <property type="component" value="Unassembled WGS sequence"/>
</dbReference>
<evidence type="ECO:0000313" key="3">
    <source>
        <dbReference type="Proteomes" id="UP000460718"/>
    </source>
</evidence>
<protein>
    <submittedName>
        <fullName evidence="2">Uncharacterized protein</fullName>
    </submittedName>
</protein>
<organism evidence="2 3">
    <name type="scientific">Phytophthora fragariae</name>
    <dbReference type="NCBI Taxonomy" id="53985"/>
    <lineage>
        <taxon>Eukaryota</taxon>
        <taxon>Sar</taxon>
        <taxon>Stramenopiles</taxon>
        <taxon>Oomycota</taxon>
        <taxon>Peronosporomycetes</taxon>
        <taxon>Peronosporales</taxon>
        <taxon>Peronosporaceae</taxon>
        <taxon>Phytophthora</taxon>
    </lineage>
</organism>
<comment type="caution">
    <text evidence="2">The sequence shown here is derived from an EMBL/GenBank/DDBJ whole genome shotgun (WGS) entry which is preliminary data.</text>
</comment>
<dbReference type="EMBL" id="QXFW01001311">
    <property type="protein sequence ID" value="KAE8992844.1"/>
    <property type="molecule type" value="Genomic_DNA"/>
</dbReference>
<reference evidence="2 3" key="1">
    <citation type="submission" date="2018-09" db="EMBL/GenBank/DDBJ databases">
        <title>Genomic investigation of the strawberry pathogen Phytophthora fragariae indicates pathogenicity is determined by transcriptional variation in three key races.</title>
        <authorList>
            <person name="Adams T.M."/>
            <person name="Armitage A.D."/>
            <person name="Sobczyk M.K."/>
            <person name="Bates H.J."/>
            <person name="Dunwell J.M."/>
            <person name="Nellist C.F."/>
            <person name="Harrison R.J."/>
        </authorList>
    </citation>
    <scope>NUCLEOTIDE SEQUENCE [LARGE SCALE GENOMIC DNA]</scope>
    <source>
        <strain evidence="2 3">SCRP245</strain>
    </source>
</reference>
<gene>
    <name evidence="2" type="ORF">PF011_g17382</name>
</gene>
<accession>A0A6A3JL62</accession>
<feature type="region of interest" description="Disordered" evidence="1">
    <location>
        <begin position="216"/>
        <end position="255"/>
    </location>
</feature>
<proteinExistence type="predicted"/>
<feature type="region of interest" description="Disordered" evidence="1">
    <location>
        <begin position="1"/>
        <end position="65"/>
    </location>
</feature>